<dbReference type="Gene3D" id="3.10.20.310">
    <property type="entry name" value="membrane protein fhac"/>
    <property type="match status" value="2"/>
</dbReference>
<keyword evidence="5" id="KW-1185">Reference proteome</keyword>
<name>A0A9X2L2D4_9BACT</name>
<dbReference type="Pfam" id="PF01103">
    <property type="entry name" value="Omp85"/>
    <property type="match status" value="1"/>
</dbReference>
<evidence type="ECO:0000313" key="4">
    <source>
        <dbReference type="EMBL" id="MCP9291083.1"/>
    </source>
</evidence>
<dbReference type="PANTHER" id="PTHR12815">
    <property type="entry name" value="SORTING AND ASSEMBLY MACHINERY SAMM50 PROTEIN FAMILY MEMBER"/>
    <property type="match status" value="1"/>
</dbReference>
<protein>
    <submittedName>
        <fullName evidence="4">BamA/TamA family outer membrane protein</fullName>
    </submittedName>
</protein>
<sequence length="651" mass="74418">MVTTNLKLLIHLFALLGVFHLVTVQVAAQEEPDPARVWSINIEGNRTFEALVIKDVIYNEPPSPFKKLLFWRQPGMILNENDVKRDVIRIERFYQRRGFDDVIVNYRIETLSKEWRKSIIFEITENTPIRIKKVDFQVSTSSEDRALITDDEDFQDIKRNLPYKVGQRYETINKSEVEGKLVGRLRNLGYPYATSEVNAQIDSVSKSANVTLVTSPGPRARFDSVVVEGEENLAEKYIIRETGIEPGEVFSENTLREAQREVFSHHMFRFALINIPEQPQDSTISVKVRVKETPLRTVQLQFGIGNLTRIDDGWADFYKLFRGQASWTHRNVRGRGERFSITGNASAIEQRLGANYLFPYVYNTKTSIILSPFFEHKLEPSYEIVRGGITNSFIYQYSSNLTGTISHEFTLNNEINRNSQESLPDSIEAYNVSSFNLNAFYARNLQRGKKGWSIQPFWELSGLFGEATYSFQEAGMDIRKFSALNQNIVVAKRINFAGIYYAKQDSLPSDIRLYSGGTNSVRGWSRQELGPKRAIINEQGEFEQFVPVGGRGMFSFNTELRFQLNQLIKGFGVATFLDGGQVWRNFSDIGTTPIQFGVGGGLRYQSPIGPIRIDIAYKINPTDEDLQIYRGRNFGSAWDRWGLHFSIGQAF</sequence>
<proteinExistence type="predicted"/>
<dbReference type="PROSITE" id="PS51779">
    <property type="entry name" value="POTRA"/>
    <property type="match status" value="1"/>
</dbReference>
<dbReference type="GO" id="GO:0019867">
    <property type="term" value="C:outer membrane"/>
    <property type="evidence" value="ECO:0007669"/>
    <property type="project" value="InterPro"/>
</dbReference>
<dbReference type="InterPro" id="IPR039910">
    <property type="entry name" value="D15-like"/>
</dbReference>
<feature type="domain" description="POTRA" evidence="3">
    <location>
        <begin position="220"/>
        <end position="293"/>
    </location>
</feature>
<dbReference type="PANTHER" id="PTHR12815:SF42">
    <property type="entry name" value="BACTERIAL SURFACE ANTIGEN (D15) DOMAIN-CONTAINING PROTEIN"/>
    <property type="match status" value="1"/>
</dbReference>
<reference evidence="4" key="1">
    <citation type="submission" date="2022-06" db="EMBL/GenBank/DDBJ databases">
        <title>Gracilimonas sp. CAU 1638 isolated from sea sediment.</title>
        <authorList>
            <person name="Kim W."/>
        </authorList>
    </citation>
    <scope>NUCLEOTIDE SEQUENCE</scope>
    <source>
        <strain evidence="4">CAU 1638</strain>
    </source>
</reference>
<dbReference type="Gene3D" id="2.40.160.50">
    <property type="entry name" value="membrane protein fhac: a member of the omp85/tpsb transporter family"/>
    <property type="match status" value="1"/>
</dbReference>
<evidence type="ECO:0000259" key="3">
    <source>
        <dbReference type="PROSITE" id="PS51779"/>
    </source>
</evidence>
<dbReference type="Proteomes" id="UP001139125">
    <property type="component" value="Unassembled WGS sequence"/>
</dbReference>
<accession>A0A9X2L2D4</accession>
<dbReference type="EMBL" id="JANDBC010000001">
    <property type="protein sequence ID" value="MCP9291083.1"/>
    <property type="molecule type" value="Genomic_DNA"/>
</dbReference>
<keyword evidence="2" id="KW-0472">Membrane</keyword>
<dbReference type="Pfam" id="PF07244">
    <property type="entry name" value="POTRA"/>
    <property type="match status" value="2"/>
</dbReference>
<comment type="caution">
    <text evidence="4">The sequence shown here is derived from an EMBL/GenBank/DDBJ whole genome shotgun (WGS) entry which is preliminary data.</text>
</comment>
<evidence type="ECO:0000256" key="2">
    <source>
        <dbReference type="ARBA" id="ARBA00023136"/>
    </source>
</evidence>
<comment type="subcellular location">
    <subcellularLocation>
        <location evidence="1">Membrane</location>
    </subcellularLocation>
</comment>
<gene>
    <name evidence="4" type="ORF">NM125_05770</name>
</gene>
<dbReference type="InterPro" id="IPR000184">
    <property type="entry name" value="Bac_surfAg_D15"/>
</dbReference>
<dbReference type="InterPro" id="IPR010827">
    <property type="entry name" value="BamA/TamA_POTRA"/>
</dbReference>
<dbReference type="AlphaFoldDB" id="A0A9X2L2D4"/>
<dbReference type="InterPro" id="IPR034746">
    <property type="entry name" value="POTRA"/>
</dbReference>
<organism evidence="4 5">
    <name type="scientific">Gracilimonas sediminicola</name>
    <dbReference type="NCBI Taxonomy" id="2952158"/>
    <lineage>
        <taxon>Bacteria</taxon>
        <taxon>Pseudomonadati</taxon>
        <taxon>Balneolota</taxon>
        <taxon>Balneolia</taxon>
        <taxon>Balneolales</taxon>
        <taxon>Balneolaceae</taxon>
        <taxon>Gracilimonas</taxon>
    </lineage>
</organism>
<evidence type="ECO:0000256" key="1">
    <source>
        <dbReference type="ARBA" id="ARBA00004370"/>
    </source>
</evidence>
<evidence type="ECO:0000313" key="5">
    <source>
        <dbReference type="Proteomes" id="UP001139125"/>
    </source>
</evidence>
<dbReference type="RefSeq" id="WP_255133710.1">
    <property type="nucleotide sequence ID" value="NZ_JANDBC010000001.1"/>
</dbReference>